<evidence type="ECO:0000313" key="2">
    <source>
        <dbReference type="EMBL" id="CAL1571984.1"/>
    </source>
</evidence>
<evidence type="ECO:0000313" key="3">
    <source>
        <dbReference type="Proteomes" id="UP001497482"/>
    </source>
</evidence>
<gene>
    <name evidence="2" type="ORF">KC01_LOCUS4037</name>
</gene>
<name>A0AAV2JA12_KNICA</name>
<dbReference type="EMBL" id="OZ035832">
    <property type="protein sequence ID" value="CAL1571984.1"/>
    <property type="molecule type" value="Genomic_DNA"/>
</dbReference>
<dbReference type="AlphaFoldDB" id="A0AAV2JA12"/>
<protein>
    <submittedName>
        <fullName evidence="2">Uncharacterized protein</fullName>
    </submittedName>
</protein>
<proteinExistence type="predicted"/>
<evidence type="ECO:0000256" key="1">
    <source>
        <dbReference type="SAM" id="MobiDB-lite"/>
    </source>
</evidence>
<feature type="compositionally biased region" description="Low complexity" evidence="1">
    <location>
        <begin position="46"/>
        <end position="61"/>
    </location>
</feature>
<keyword evidence="3" id="KW-1185">Reference proteome</keyword>
<accession>A0AAV2JA12</accession>
<organism evidence="2 3">
    <name type="scientific">Knipowitschia caucasica</name>
    <name type="common">Caucasian dwarf goby</name>
    <name type="synonym">Pomatoschistus caucasicus</name>
    <dbReference type="NCBI Taxonomy" id="637954"/>
    <lineage>
        <taxon>Eukaryota</taxon>
        <taxon>Metazoa</taxon>
        <taxon>Chordata</taxon>
        <taxon>Craniata</taxon>
        <taxon>Vertebrata</taxon>
        <taxon>Euteleostomi</taxon>
        <taxon>Actinopterygii</taxon>
        <taxon>Neopterygii</taxon>
        <taxon>Teleostei</taxon>
        <taxon>Neoteleostei</taxon>
        <taxon>Acanthomorphata</taxon>
        <taxon>Gobiaria</taxon>
        <taxon>Gobiiformes</taxon>
        <taxon>Gobioidei</taxon>
        <taxon>Gobiidae</taxon>
        <taxon>Gobiinae</taxon>
        <taxon>Knipowitschia</taxon>
    </lineage>
</organism>
<dbReference type="Proteomes" id="UP001497482">
    <property type="component" value="Chromosome 10"/>
</dbReference>
<sequence length="89" mass="9668">MLYLLWTQEGAALLQKPTADQRNTVSVRPRLQSLNPHRPRHRAAPRAEPAQTGAGASAAGQSREETVTGFSLTSPRHGALLTWSPPCEL</sequence>
<feature type="region of interest" description="Disordered" evidence="1">
    <location>
        <begin position="19"/>
        <end position="77"/>
    </location>
</feature>
<reference evidence="2 3" key="1">
    <citation type="submission" date="2024-04" db="EMBL/GenBank/DDBJ databases">
        <authorList>
            <person name="Waldvogel A.-M."/>
            <person name="Schoenle A."/>
        </authorList>
    </citation>
    <scope>NUCLEOTIDE SEQUENCE [LARGE SCALE GENOMIC DNA]</scope>
</reference>